<feature type="domain" description="GH18" evidence="22">
    <location>
        <begin position="445"/>
        <end position="804"/>
    </location>
</feature>
<dbReference type="InterPro" id="IPR011583">
    <property type="entry name" value="Chitinase_II/V-like_cat"/>
</dbReference>
<keyword evidence="9" id="KW-0720">Serine protease</keyword>
<dbReference type="PANTHER" id="PTHR47700">
    <property type="entry name" value="V CHITINASE, PUTATIVE (AFU_ORTHOLOGUE AFUA_6G13720)-RELATED"/>
    <property type="match status" value="1"/>
</dbReference>
<dbReference type="Pfam" id="PF00082">
    <property type="entry name" value="Peptidase_S8"/>
    <property type="match status" value="1"/>
</dbReference>
<evidence type="ECO:0000256" key="6">
    <source>
        <dbReference type="ARBA" id="ARBA00022669"/>
    </source>
</evidence>
<dbReference type="CDD" id="cd00306">
    <property type="entry name" value="Peptidases_S8_S53"/>
    <property type="match status" value="1"/>
</dbReference>
<dbReference type="SUPFAM" id="SSF52743">
    <property type="entry name" value="Subtilisin-like"/>
    <property type="match status" value="1"/>
</dbReference>
<evidence type="ECO:0000256" key="1">
    <source>
        <dbReference type="ARBA" id="ARBA00000822"/>
    </source>
</evidence>
<evidence type="ECO:0000256" key="19">
    <source>
        <dbReference type="SAM" id="SignalP"/>
    </source>
</evidence>
<dbReference type="PANTHER" id="PTHR47700:SF2">
    <property type="entry name" value="CHITINASE"/>
    <property type="match status" value="1"/>
</dbReference>
<evidence type="ECO:0000256" key="17">
    <source>
        <dbReference type="RuleBase" id="RU000489"/>
    </source>
</evidence>
<dbReference type="CDD" id="cd02878">
    <property type="entry name" value="GH18_zymocin_alpha"/>
    <property type="match status" value="1"/>
</dbReference>
<dbReference type="GO" id="GO:0008843">
    <property type="term" value="F:endochitinase activity"/>
    <property type="evidence" value="ECO:0007669"/>
    <property type="project" value="UniProtKB-EC"/>
</dbReference>
<dbReference type="PROSITE" id="PS01095">
    <property type="entry name" value="GH18_1"/>
    <property type="match status" value="1"/>
</dbReference>
<evidence type="ECO:0000313" key="24">
    <source>
        <dbReference type="Proteomes" id="UP000091967"/>
    </source>
</evidence>
<evidence type="ECO:0000256" key="16">
    <source>
        <dbReference type="PROSITE-ProRule" id="PRU00261"/>
    </source>
</evidence>
<keyword evidence="14" id="KW-0624">Polysaccharide degradation</keyword>
<dbReference type="EC" id="3.2.1.14" evidence="4"/>
<evidence type="ECO:0000256" key="10">
    <source>
        <dbReference type="ARBA" id="ARBA00023024"/>
    </source>
</evidence>
<dbReference type="CDD" id="cd00118">
    <property type="entry name" value="LysM"/>
    <property type="match status" value="1"/>
</dbReference>
<evidence type="ECO:0000259" key="21">
    <source>
        <dbReference type="PROSITE" id="PS51782"/>
    </source>
</evidence>
<feature type="domain" description="Chitin-binding type-1" evidence="20">
    <location>
        <begin position="365"/>
        <end position="433"/>
    </location>
</feature>
<dbReference type="Gene3D" id="3.40.50.200">
    <property type="entry name" value="Peptidase S8/S53 domain"/>
    <property type="match status" value="1"/>
</dbReference>
<organism evidence="23 24">
    <name type="scientific">Fusarium poae</name>
    <dbReference type="NCBI Taxonomy" id="36050"/>
    <lineage>
        <taxon>Eukaryota</taxon>
        <taxon>Fungi</taxon>
        <taxon>Dikarya</taxon>
        <taxon>Ascomycota</taxon>
        <taxon>Pezizomycotina</taxon>
        <taxon>Sordariomycetes</taxon>
        <taxon>Hypocreomycetidae</taxon>
        <taxon>Hypocreales</taxon>
        <taxon>Nectriaceae</taxon>
        <taxon>Fusarium</taxon>
    </lineage>
</organism>
<comment type="subcellular location">
    <subcellularLocation>
        <location evidence="2">Secreted</location>
    </subcellularLocation>
</comment>
<sequence>MRWPFRGCLPKLLLLAASASALTPIGQIEQNALPCPSACQDRGPSDWSLISSPERLAVCPEPLLLVFGLNTAFQDGKTNNPVYACTLGNANTKTNFLADQGFVDPDAMGTTNFDPVRRRAVRDNTTCSGGVSKKLETRITISAWDSEHALISNDPGADTVMATKQLVAYLERSQPDCGKTIMFAYYRGTLVGLYSGSQFDDRKTLESLSSTLSDAVKGEPNSRHAIEACQGRRESGVFGLVADPTGDFAAVQATVKSWNEGKCVAGSKDSKTSNVQKAFAWGYSQAPNVQASRMTKVSADGTCASYTTVTGDICDMIAAAHGVSVDDLEKWNKKTWAWDGCDNLKPFVRICVSAGNPPMPASVWNAECGPTRNDTEPPGEGEDLSSLNPCPLNVCCNRWGMCGLTDDFCRKSSSGNPGTGELGEAGCISNCERTLTNNNKAPAKFRKIGYFEAWNYVRPCLHMHVLDIDKSYSHIHFSFAEISQNLNVVIPENVKEQFQSFIKATDIQAKKILAFGGWAFSNEGSGTGLFRKAVSPRNRQAFANRVVQFAIQNNLDGVDFDWEYPGATDIDGSDPGQKDDGENYYQFLKLVREKLPKDKSLSIATPASFWYLKGFPIKQMAGVLDYIIYMTYDLHGQWDVGSKWASPGCPAGNCLRSHVNSTETMDALIMVTRAGVESHKVVVGVSSYGRSFKMSSSTCRGPQCTFLGGRNDSKAKKGRCTDTAGYISDFEINEIISKGGAIKKWYDEATDSDYLVYEGDEWVAYMSKVTKSRRMRDYMKLNFGGTTDWAIDLQGDHDKRYTSGRPVFLDPKVWETPSATCEAPCILVFPPSKLPETTTININKYTTSLEYGATGKTTMSGKETTAFVTKTTTITVDVPAFVTNSMMYSNVNVTQGQKLTDLVVQPSVKIPNIPVRVPDGEGSTTTRTLTLPPWPFSTHSSGASGSSNHTRPLTTSSFNWDEVITQPEVVVEPTETHETISGLPVYTKWPEFKIEPIKEEIKEPTPDDDGFKTPCELWFFQLCFPGFKSLKWKIGPGILPPGPPPPGPIFLTNLPVPAVTHPTPYPPWPPITVGLDHKPTFSEKPECETETASICWTTTTLSPTVIGPVTSTVTKSESECNTIYGCSVSDKDNELTKTKTCSRPTSAPNRHVARKLEKKQQDPIPIEPHTGTDLDVIVLPLDLYQDGAPLSSMLNENGIFHKTIMTRSANDDKDLYVYWWIPSLDWCTEQMITSQKYGLFQIDHLFPLDGLGPRPEGKLKSMNITDDTRHLFTRQDLEVPRWTESWAPSQVALPRGAVWRQAPLLPIESLPELGSGQYVYVVAENSMDTTHNEFSGVSIEFLDVPIHEDPSEARLDPFHGTAVAAMAVGVTLGLSPKSKLVMANVPFHKLRPSAYLSAWATILGDIVSNNRKGNSVISVSAVLPGETPEVYVNILKQLIVEIGKTQTVIVTCASNRESEEEMNNNDENFGDIDEYPPRLGDELTDMIVVGATNQQGFVSTVSKDSLFIDVVYAPGESIPIPGGVASGTSLSAPLVAGLVAYFRSLPYKSYQNQLKSPATVKRLIKGLSRSFAVWDDETQEILQPGAGQVPVVWNGHFGTESCLMGISPPPAGCPELPPNLKDIPDYPGSLIPNDPASPGGPEKTVKWEPGTDGPKCSANSLVRRLFERAEATCGGQLCSGYYCRPNPPGPPPDFRDPKDPNRYGNGPQGEIKPPNNRTMSKP</sequence>
<accession>A0A1B8AHL9</accession>
<dbReference type="Pfam" id="PF00187">
    <property type="entry name" value="Chitin_bind_1"/>
    <property type="match status" value="1"/>
</dbReference>
<dbReference type="InterPro" id="IPR001002">
    <property type="entry name" value="Chitin-bd_1"/>
</dbReference>
<keyword evidence="8 17" id="KW-0378">Hydrolase</keyword>
<comment type="caution">
    <text evidence="16">Lacks conserved residue(s) required for the propagation of feature annotation.</text>
</comment>
<protein>
    <recommendedName>
        <fullName evidence="4">chitinase</fullName>
        <ecNumber evidence="4">3.2.1.14</ecNumber>
    </recommendedName>
</protein>
<evidence type="ECO:0000259" key="22">
    <source>
        <dbReference type="PROSITE" id="PS51910"/>
    </source>
</evidence>
<evidence type="ECO:0000256" key="8">
    <source>
        <dbReference type="ARBA" id="ARBA00022801"/>
    </source>
</evidence>
<comment type="similarity">
    <text evidence="3">Belongs to the glycosyl hydrolase 18 family. Chitinase class V subfamily.</text>
</comment>
<evidence type="ECO:0000256" key="7">
    <source>
        <dbReference type="ARBA" id="ARBA00022670"/>
    </source>
</evidence>
<dbReference type="SMART" id="SM00636">
    <property type="entry name" value="Glyco_18"/>
    <property type="match status" value="1"/>
</dbReference>
<dbReference type="STRING" id="36050.A0A1B8AHL9"/>
<dbReference type="InterPro" id="IPR053214">
    <property type="entry name" value="LysM12-like"/>
</dbReference>
<dbReference type="InterPro" id="IPR001223">
    <property type="entry name" value="Glyco_hydro18_cat"/>
</dbReference>
<dbReference type="GO" id="GO:0005576">
    <property type="term" value="C:extracellular region"/>
    <property type="evidence" value="ECO:0007669"/>
    <property type="project" value="UniProtKB-SubCell"/>
</dbReference>
<dbReference type="Gene3D" id="3.20.20.80">
    <property type="entry name" value="Glycosidases"/>
    <property type="match status" value="1"/>
</dbReference>
<dbReference type="Gene3D" id="3.10.50.10">
    <property type="match status" value="1"/>
</dbReference>
<evidence type="ECO:0000256" key="3">
    <source>
        <dbReference type="ARBA" id="ARBA00008682"/>
    </source>
</evidence>
<feature type="chain" id="PRO_5008602853" description="chitinase" evidence="19">
    <location>
        <begin position="22"/>
        <end position="1722"/>
    </location>
</feature>
<feature type="disulfide bond" evidence="16">
    <location>
        <begin position="427"/>
        <end position="431"/>
    </location>
</feature>
<dbReference type="InterPro" id="IPR018392">
    <property type="entry name" value="LysM"/>
</dbReference>
<dbReference type="PROSITE" id="PS50941">
    <property type="entry name" value="CHIT_BIND_I_2"/>
    <property type="match status" value="1"/>
</dbReference>
<keyword evidence="19" id="KW-0732">Signal</keyword>
<keyword evidence="5" id="KW-0964">Secreted</keyword>
<feature type="signal peptide" evidence="19">
    <location>
        <begin position="1"/>
        <end position="21"/>
    </location>
</feature>
<proteinExistence type="inferred from homology"/>
<dbReference type="CDD" id="cd00035">
    <property type="entry name" value="ChtBD1"/>
    <property type="match status" value="1"/>
</dbReference>
<name>A0A1B8AHL9_FUSPO</name>
<dbReference type="InterPro" id="IPR000209">
    <property type="entry name" value="Peptidase_S8/S53_dom"/>
</dbReference>
<dbReference type="InterPro" id="IPR036852">
    <property type="entry name" value="Peptidase_S8/S53_dom_sf"/>
</dbReference>
<comment type="caution">
    <text evidence="23">The sequence shown here is derived from an EMBL/GenBank/DDBJ whole genome shotgun (WGS) entry which is preliminary data.</text>
</comment>
<feature type="disulfide bond" evidence="16">
    <location>
        <begin position="390"/>
        <end position="402"/>
    </location>
</feature>
<keyword evidence="6 16" id="KW-0147">Chitin-binding</keyword>
<dbReference type="InterPro" id="IPR036779">
    <property type="entry name" value="LysM_dom_sf"/>
</dbReference>
<dbReference type="PROSITE" id="PS51910">
    <property type="entry name" value="GH18_2"/>
    <property type="match status" value="1"/>
</dbReference>
<evidence type="ECO:0000256" key="11">
    <source>
        <dbReference type="ARBA" id="ARBA00023026"/>
    </source>
</evidence>
<evidence type="ECO:0000256" key="5">
    <source>
        <dbReference type="ARBA" id="ARBA00022525"/>
    </source>
</evidence>
<dbReference type="PROSITE" id="PS00138">
    <property type="entry name" value="SUBTILASE_SER"/>
    <property type="match status" value="1"/>
</dbReference>
<comment type="similarity">
    <text evidence="15">Belongs to the secreted LysM effector family.</text>
</comment>
<keyword evidence="11" id="KW-0843">Virulence</keyword>
<evidence type="ECO:0000256" key="15">
    <source>
        <dbReference type="ARBA" id="ARBA00044955"/>
    </source>
</evidence>
<feature type="disulfide bond" evidence="16">
    <location>
        <begin position="395"/>
        <end position="409"/>
    </location>
</feature>
<dbReference type="SUPFAM" id="SSF54106">
    <property type="entry name" value="LysM domain"/>
    <property type="match status" value="1"/>
</dbReference>
<dbReference type="GO" id="GO:0000272">
    <property type="term" value="P:polysaccharide catabolic process"/>
    <property type="evidence" value="ECO:0007669"/>
    <property type="project" value="UniProtKB-KW"/>
</dbReference>
<keyword evidence="24" id="KW-1185">Reference proteome</keyword>
<dbReference type="GO" id="GO:0008061">
    <property type="term" value="F:chitin binding"/>
    <property type="evidence" value="ECO:0007669"/>
    <property type="project" value="UniProtKB-UniRule"/>
</dbReference>
<dbReference type="OMA" id="PWPAITN"/>
<keyword evidence="7" id="KW-0645">Protease</keyword>
<evidence type="ECO:0000256" key="13">
    <source>
        <dbReference type="ARBA" id="ARBA00023295"/>
    </source>
</evidence>
<dbReference type="GO" id="GO:0006508">
    <property type="term" value="P:proteolysis"/>
    <property type="evidence" value="ECO:0007669"/>
    <property type="project" value="UniProtKB-KW"/>
</dbReference>
<keyword evidence="16" id="KW-1015">Disulfide bond</keyword>
<evidence type="ECO:0000256" key="14">
    <source>
        <dbReference type="ARBA" id="ARBA00023326"/>
    </source>
</evidence>
<dbReference type="InterPro" id="IPR023828">
    <property type="entry name" value="Peptidase_S8_Ser-AS"/>
</dbReference>
<dbReference type="SUPFAM" id="SSF57016">
    <property type="entry name" value="Plant lectins/antimicrobial peptides"/>
    <property type="match status" value="1"/>
</dbReference>
<evidence type="ECO:0000313" key="23">
    <source>
        <dbReference type="EMBL" id="OBS19970.1"/>
    </source>
</evidence>
<gene>
    <name evidence="23" type="ORF">FPOA_11693</name>
</gene>
<evidence type="ECO:0000259" key="20">
    <source>
        <dbReference type="PROSITE" id="PS50941"/>
    </source>
</evidence>
<dbReference type="SUPFAM" id="SSF54556">
    <property type="entry name" value="Chitinase insertion domain"/>
    <property type="match status" value="1"/>
</dbReference>
<reference evidence="23 24" key="1">
    <citation type="submission" date="2016-06" db="EMBL/GenBank/DDBJ databases">
        <title>Living apart together: crosstalk between the core and supernumerary genomes in a fungal plant pathogen.</title>
        <authorList>
            <person name="Vanheule A."/>
            <person name="Audenaert K."/>
            <person name="Warris S."/>
            <person name="Van De Geest H."/>
            <person name="Schijlen E."/>
            <person name="Hofte M."/>
            <person name="De Saeger S."/>
            <person name="Haesaert G."/>
            <person name="Waalwijk C."/>
            <person name="Van Der Lee T."/>
        </authorList>
    </citation>
    <scope>NUCLEOTIDE SEQUENCE [LARGE SCALE GENOMIC DNA]</scope>
    <source>
        <strain evidence="23 24">2516</strain>
    </source>
</reference>
<dbReference type="Gene3D" id="3.30.60.10">
    <property type="entry name" value="Endochitinase-like"/>
    <property type="match status" value="1"/>
</dbReference>
<dbReference type="Pfam" id="PF00704">
    <property type="entry name" value="Glyco_hydro_18"/>
    <property type="match status" value="1"/>
</dbReference>
<evidence type="ECO:0000256" key="9">
    <source>
        <dbReference type="ARBA" id="ARBA00022825"/>
    </source>
</evidence>
<feature type="region of interest" description="Disordered" evidence="18">
    <location>
        <begin position="1679"/>
        <end position="1722"/>
    </location>
</feature>
<keyword evidence="13 17" id="KW-0326">Glycosidase</keyword>
<dbReference type="EMBL" id="LYXU01000004">
    <property type="protein sequence ID" value="OBS19970.1"/>
    <property type="molecule type" value="Genomic_DNA"/>
</dbReference>
<dbReference type="PROSITE" id="PS51782">
    <property type="entry name" value="LYSM"/>
    <property type="match status" value="1"/>
</dbReference>
<keyword evidence="10" id="KW-0146">Chitin degradation</keyword>
<feature type="region of interest" description="Disordered" evidence="18">
    <location>
        <begin position="1628"/>
        <end position="1652"/>
    </location>
</feature>
<feature type="compositionally biased region" description="Polar residues" evidence="18">
    <location>
        <begin position="1138"/>
        <end position="1148"/>
    </location>
</feature>
<dbReference type="Gene3D" id="3.10.350.10">
    <property type="entry name" value="LysM domain"/>
    <property type="match status" value="1"/>
</dbReference>
<dbReference type="SUPFAM" id="SSF51445">
    <property type="entry name" value="(Trans)glycosidases"/>
    <property type="match status" value="1"/>
</dbReference>
<dbReference type="GO" id="GO:0006032">
    <property type="term" value="P:chitin catabolic process"/>
    <property type="evidence" value="ECO:0007669"/>
    <property type="project" value="UniProtKB-KW"/>
</dbReference>
<evidence type="ECO:0000256" key="2">
    <source>
        <dbReference type="ARBA" id="ARBA00004613"/>
    </source>
</evidence>
<comment type="catalytic activity">
    <reaction evidence="1">
        <text>Random endo-hydrolysis of N-acetyl-beta-D-glucosaminide (1-&gt;4)-beta-linkages in chitin and chitodextrins.</text>
        <dbReference type="EC" id="3.2.1.14"/>
    </reaction>
</comment>
<dbReference type="InterPro" id="IPR029070">
    <property type="entry name" value="Chitinase_insertion_sf"/>
</dbReference>
<evidence type="ECO:0000256" key="18">
    <source>
        <dbReference type="SAM" id="MobiDB-lite"/>
    </source>
</evidence>
<dbReference type="Proteomes" id="UP000091967">
    <property type="component" value="Unassembled WGS sequence"/>
</dbReference>
<dbReference type="InterPro" id="IPR001579">
    <property type="entry name" value="Glyco_hydro_18_chit_AS"/>
</dbReference>
<dbReference type="GO" id="GO:0004252">
    <property type="term" value="F:serine-type endopeptidase activity"/>
    <property type="evidence" value="ECO:0007669"/>
    <property type="project" value="InterPro"/>
</dbReference>
<evidence type="ECO:0000256" key="12">
    <source>
        <dbReference type="ARBA" id="ARBA00023277"/>
    </source>
</evidence>
<keyword evidence="12" id="KW-0119">Carbohydrate metabolism</keyword>
<feature type="region of interest" description="Disordered" evidence="18">
    <location>
        <begin position="1137"/>
        <end position="1167"/>
    </location>
</feature>
<evidence type="ECO:0000256" key="4">
    <source>
        <dbReference type="ARBA" id="ARBA00012729"/>
    </source>
</evidence>
<feature type="domain" description="LysM" evidence="21">
    <location>
        <begin position="304"/>
        <end position="352"/>
    </location>
</feature>
<dbReference type="InterPro" id="IPR036861">
    <property type="entry name" value="Endochitinase-like_sf"/>
</dbReference>
<dbReference type="InterPro" id="IPR017853">
    <property type="entry name" value="GH"/>
</dbReference>